<protein>
    <submittedName>
        <fullName evidence="2">Uncharacterized protein</fullName>
    </submittedName>
</protein>
<evidence type="ECO:0000256" key="1">
    <source>
        <dbReference type="SAM" id="MobiDB-lite"/>
    </source>
</evidence>
<organism evidence="2 3">
    <name type="scientific">Zizania palustris</name>
    <name type="common">Northern wild rice</name>
    <dbReference type="NCBI Taxonomy" id="103762"/>
    <lineage>
        <taxon>Eukaryota</taxon>
        <taxon>Viridiplantae</taxon>
        <taxon>Streptophyta</taxon>
        <taxon>Embryophyta</taxon>
        <taxon>Tracheophyta</taxon>
        <taxon>Spermatophyta</taxon>
        <taxon>Magnoliopsida</taxon>
        <taxon>Liliopsida</taxon>
        <taxon>Poales</taxon>
        <taxon>Poaceae</taxon>
        <taxon>BOP clade</taxon>
        <taxon>Oryzoideae</taxon>
        <taxon>Oryzeae</taxon>
        <taxon>Zizaniinae</taxon>
        <taxon>Zizania</taxon>
    </lineage>
</organism>
<feature type="compositionally biased region" description="Basic and acidic residues" evidence="1">
    <location>
        <begin position="1"/>
        <end position="17"/>
    </location>
</feature>
<evidence type="ECO:0000313" key="3">
    <source>
        <dbReference type="Proteomes" id="UP000729402"/>
    </source>
</evidence>
<name>A0A8J5V2X5_ZIZPA</name>
<proteinExistence type="predicted"/>
<dbReference type="AlphaFoldDB" id="A0A8J5V2X5"/>
<sequence length="121" mass="12495">MDRVHPSRGEPAVKRDPLPPVGPTSSIEVTCAQKATVHCLLAGTCARRPQGGCCQAIPCPARSAASALPRGESSRVQISMLGACACPAHETSVADPRAASLLSSSSSSLLLSLVNRWGSEF</sequence>
<keyword evidence="3" id="KW-1185">Reference proteome</keyword>
<feature type="region of interest" description="Disordered" evidence="1">
    <location>
        <begin position="1"/>
        <end position="22"/>
    </location>
</feature>
<accession>A0A8J5V2X5</accession>
<comment type="caution">
    <text evidence="2">The sequence shown here is derived from an EMBL/GenBank/DDBJ whole genome shotgun (WGS) entry which is preliminary data.</text>
</comment>
<gene>
    <name evidence="2" type="ORF">GUJ93_ZPchr0044g38082</name>
</gene>
<reference evidence="2" key="2">
    <citation type="submission" date="2021-02" db="EMBL/GenBank/DDBJ databases">
        <authorList>
            <person name="Kimball J.A."/>
            <person name="Haas M.W."/>
            <person name="Macchietto M."/>
            <person name="Kono T."/>
            <person name="Duquette J."/>
            <person name="Shao M."/>
        </authorList>
    </citation>
    <scope>NUCLEOTIDE SEQUENCE</scope>
    <source>
        <tissue evidence="2">Fresh leaf tissue</tissue>
    </source>
</reference>
<dbReference type="Proteomes" id="UP000729402">
    <property type="component" value="Unassembled WGS sequence"/>
</dbReference>
<dbReference type="EMBL" id="JAAALK010000869">
    <property type="protein sequence ID" value="KAG8044131.1"/>
    <property type="molecule type" value="Genomic_DNA"/>
</dbReference>
<evidence type="ECO:0000313" key="2">
    <source>
        <dbReference type="EMBL" id="KAG8044131.1"/>
    </source>
</evidence>
<reference evidence="2" key="1">
    <citation type="journal article" date="2021" name="bioRxiv">
        <title>Whole Genome Assembly and Annotation of Northern Wild Rice, Zizania palustris L., Supports a Whole Genome Duplication in the Zizania Genus.</title>
        <authorList>
            <person name="Haas M."/>
            <person name="Kono T."/>
            <person name="Macchietto M."/>
            <person name="Millas R."/>
            <person name="McGilp L."/>
            <person name="Shao M."/>
            <person name="Duquette J."/>
            <person name="Hirsch C.N."/>
            <person name="Kimball J."/>
        </authorList>
    </citation>
    <scope>NUCLEOTIDE SEQUENCE</scope>
    <source>
        <tissue evidence="2">Fresh leaf tissue</tissue>
    </source>
</reference>